<dbReference type="GO" id="GO:0046872">
    <property type="term" value="F:metal ion binding"/>
    <property type="evidence" value="ECO:0007669"/>
    <property type="project" value="UniProtKB-KW"/>
</dbReference>
<dbReference type="EMBL" id="CAMGZC010001175">
    <property type="protein sequence ID" value="CAI0651818.1"/>
    <property type="molecule type" value="Genomic_DNA"/>
</dbReference>
<evidence type="ECO:0000313" key="6">
    <source>
        <dbReference type="EMBL" id="CAI0651818.1"/>
    </source>
</evidence>
<dbReference type="GO" id="GO:0000034">
    <property type="term" value="F:adenine deaminase activity"/>
    <property type="evidence" value="ECO:0007669"/>
    <property type="project" value="TreeGrafter"/>
</dbReference>
<dbReference type="InterPro" id="IPR006330">
    <property type="entry name" value="Ado/ade_deaminase"/>
</dbReference>
<evidence type="ECO:0000313" key="7">
    <source>
        <dbReference type="Proteomes" id="UP001152533"/>
    </source>
</evidence>
<evidence type="ECO:0000256" key="2">
    <source>
        <dbReference type="ARBA" id="ARBA00022723"/>
    </source>
</evidence>
<protein>
    <recommendedName>
        <fullName evidence="5">Adenosine deaminase domain-containing protein</fullName>
    </recommendedName>
</protein>
<evidence type="ECO:0000256" key="3">
    <source>
        <dbReference type="ARBA" id="ARBA00022801"/>
    </source>
</evidence>
<sequence length="183" mass="20100">MCSLRRLPVTSAAETLQSAIAGGHLDGDHDSRAICGFGLDSSDIGFRPELFTDMYLEGEKRGVRRTAHGGEESDPTYIFGTLDSLHAERGVRNVCLQVVNDVAQLSIKRFLDEGFRFSIDSDDPAKFGGYILNNCGAVQEVFGISVGQWRIIAENSIQGSWMGEKRMSELMSAVAQVVEKHKK</sequence>
<dbReference type="InterPro" id="IPR032466">
    <property type="entry name" value="Metal_Hydrolase"/>
</dbReference>
<comment type="cofactor">
    <cofactor evidence="1">
        <name>Zn(2+)</name>
        <dbReference type="ChEBI" id="CHEBI:29105"/>
    </cofactor>
</comment>
<dbReference type="PANTHER" id="PTHR43114">
    <property type="entry name" value="ADENINE DEAMINASE"/>
    <property type="match status" value="1"/>
</dbReference>
<evidence type="ECO:0000256" key="4">
    <source>
        <dbReference type="ARBA" id="ARBA00022833"/>
    </source>
</evidence>
<evidence type="ECO:0000256" key="1">
    <source>
        <dbReference type="ARBA" id="ARBA00001947"/>
    </source>
</evidence>
<dbReference type="SUPFAM" id="SSF51556">
    <property type="entry name" value="Metallo-dependent hydrolases"/>
    <property type="match status" value="1"/>
</dbReference>
<dbReference type="AlphaFoldDB" id="A0A9W4S0S9"/>
<dbReference type="InterPro" id="IPR001365">
    <property type="entry name" value="A_deaminase_dom"/>
</dbReference>
<keyword evidence="3" id="KW-0378">Hydrolase</keyword>
<dbReference type="GO" id="GO:0005829">
    <property type="term" value="C:cytosol"/>
    <property type="evidence" value="ECO:0007669"/>
    <property type="project" value="TreeGrafter"/>
</dbReference>
<dbReference type="Proteomes" id="UP001152533">
    <property type="component" value="Unassembled WGS sequence"/>
</dbReference>
<evidence type="ECO:0000259" key="5">
    <source>
        <dbReference type="Pfam" id="PF00962"/>
    </source>
</evidence>
<dbReference type="PANTHER" id="PTHR43114:SF6">
    <property type="entry name" value="ADENINE DEAMINASE"/>
    <property type="match status" value="1"/>
</dbReference>
<keyword evidence="4" id="KW-0862">Zinc</keyword>
<dbReference type="Pfam" id="PF00962">
    <property type="entry name" value="A_deaminase"/>
    <property type="match status" value="2"/>
</dbReference>
<feature type="domain" description="Adenosine deaminase" evidence="5">
    <location>
        <begin position="93"/>
        <end position="176"/>
    </location>
</feature>
<reference evidence="6" key="1">
    <citation type="submission" date="2022-08" db="EMBL/GenBank/DDBJ databases">
        <authorList>
            <person name="Giroux E."/>
            <person name="Giroux E."/>
        </authorList>
    </citation>
    <scope>NUCLEOTIDE SEQUENCE</scope>
    <source>
        <strain evidence="6">H1091258</strain>
    </source>
</reference>
<dbReference type="Gene3D" id="3.20.20.140">
    <property type="entry name" value="Metal-dependent hydrolases"/>
    <property type="match status" value="2"/>
</dbReference>
<accession>A0A9W4S0S9</accession>
<dbReference type="GO" id="GO:0005634">
    <property type="term" value="C:nucleus"/>
    <property type="evidence" value="ECO:0007669"/>
    <property type="project" value="TreeGrafter"/>
</dbReference>
<organism evidence="6 7">
    <name type="scientific">Colletotrichum noveboracense</name>
    <dbReference type="NCBI Taxonomy" id="2664923"/>
    <lineage>
        <taxon>Eukaryota</taxon>
        <taxon>Fungi</taxon>
        <taxon>Dikarya</taxon>
        <taxon>Ascomycota</taxon>
        <taxon>Pezizomycotina</taxon>
        <taxon>Sordariomycetes</taxon>
        <taxon>Hypocreomycetidae</taxon>
        <taxon>Glomerellales</taxon>
        <taxon>Glomerellaceae</taxon>
        <taxon>Colletotrichum</taxon>
        <taxon>Colletotrichum gloeosporioides species complex</taxon>
    </lineage>
</organism>
<dbReference type="GO" id="GO:0043103">
    <property type="term" value="P:hypoxanthine salvage"/>
    <property type="evidence" value="ECO:0007669"/>
    <property type="project" value="TreeGrafter"/>
</dbReference>
<gene>
    <name evidence="6" type="ORF">CGXH109_LOCUS110588</name>
</gene>
<feature type="domain" description="Adenosine deaminase" evidence="5">
    <location>
        <begin position="29"/>
        <end position="89"/>
    </location>
</feature>
<proteinExistence type="predicted"/>
<dbReference type="GO" id="GO:0006146">
    <property type="term" value="P:adenine catabolic process"/>
    <property type="evidence" value="ECO:0007669"/>
    <property type="project" value="TreeGrafter"/>
</dbReference>
<comment type="caution">
    <text evidence="6">The sequence shown here is derived from an EMBL/GenBank/DDBJ whole genome shotgun (WGS) entry which is preliminary data.</text>
</comment>
<name>A0A9W4S0S9_9PEZI</name>
<keyword evidence="7" id="KW-1185">Reference proteome</keyword>
<keyword evidence="2" id="KW-0479">Metal-binding</keyword>